<dbReference type="AlphaFoldDB" id="A0AA95SKY6"/>
<dbReference type="EMBL" id="CP116346">
    <property type="protein sequence ID" value="WIT11618.1"/>
    <property type="molecule type" value="Genomic_DNA"/>
</dbReference>
<accession>A0AA95SKY6</accession>
<dbReference type="GO" id="GO:0008791">
    <property type="term" value="F:arginine N-succinyltransferase activity"/>
    <property type="evidence" value="ECO:0007669"/>
    <property type="project" value="UniProtKB-EC"/>
</dbReference>
<evidence type="ECO:0000313" key="4">
    <source>
        <dbReference type="EMBL" id="WIT11618.1"/>
    </source>
</evidence>
<keyword evidence="5" id="KW-1185">Reference proteome</keyword>
<proteinExistence type="predicted"/>
<evidence type="ECO:0000256" key="2">
    <source>
        <dbReference type="ARBA" id="ARBA00022679"/>
    </source>
</evidence>
<evidence type="ECO:0000313" key="5">
    <source>
        <dbReference type="Proteomes" id="UP001177769"/>
    </source>
</evidence>
<dbReference type="RefSeq" id="WP_285232703.1">
    <property type="nucleotide sequence ID" value="NZ_CP116346.1"/>
</dbReference>
<dbReference type="GO" id="GO:0006527">
    <property type="term" value="P:L-arginine catabolic process"/>
    <property type="evidence" value="ECO:0007669"/>
    <property type="project" value="InterPro"/>
</dbReference>
<protein>
    <submittedName>
        <fullName evidence="4">Arginine N-succinyltransferase</fullName>
        <ecNumber evidence="4">2.3.1.109</ecNumber>
    </submittedName>
</protein>
<dbReference type="Pfam" id="PF04958">
    <property type="entry name" value="AstA"/>
    <property type="match status" value="1"/>
</dbReference>
<dbReference type="InterPro" id="IPR007041">
    <property type="entry name" value="Arg_succinylTrfase_AstA/AruG"/>
</dbReference>
<keyword evidence="2 4" id="KW-0808">Transferase</keyword>
<keyword evidence="3 4" id="KW-0012">Acyltransferase</keyword>
<evidence type="ECO:0000256" key="3">
    <source>
        <dbReference type="ARBA" id="ARBA00023315"/>
    </source>
</evidence>
<gene>
    <name evidence="4" type="ORF">PFX98_22450</name>
</gene>
<dbReference type="SUPFAM" id="SSF55729">
    <property type="entry name" value="Acyl-CoA N-acyltransferases (Nat)"/>
    <property type="match status" value="1"/>
</dbReference>
<keyword evidence="1" id="KW-0056">Arginine metabolism</keyword>
<name>A0AA95SKY6_9BURK</name>
<dbReference type="Proteomes" id="UP001177769">
    <property type="component" value="Chromosome"/>
</dbReference>
<sequence length="245" mass="26088">MNAALHLRPWREASDAAVLAQWRNQTGALVQPALAQGEQWLLLADADERPQACLRLRARLGLDLPRYSYHLGRAVHAAQELGLFQCQATLLLGNDHTGESELADLACAPGLHDPDVAFGLLIEAALARIADARGAFGTRLVVELGGLRDAQGASPFWQGLGAFFYVGDAAEAAARLGEAWRSHLAALLPRQTLYLSFLSEAAQAAAGEVGEAGQAAMVALRAQGFAASSHLRIDDGGPIWERLLP</sequence>
<organism evidence="4 5">
    <name type="scientific">Paucibacter sediminis</name>
    <dbReference type="NCBI Taxonomy" id="3019553"/>
    <lineage>
        <taxon>Bacteria</taxon>
        <taxon>Pseudomonadati</taxon>
        <taxon>Pseudomonadota</taxon>
        <taxon>Betaproteobacteria</taxon>
        <taxon>Burkholderiales</taxon>
        <taxon>Sphaerotilaceae</taxon>
        <taxon>Roseateles</taxon>
    </lineage>
</organism>
<evidence type="ECO:0000256" key="1">
    <source>
        <dbReference type="ARBA" id="ARBA00022503"/>
    </source>
</evidence>
<reference evidence="4" key="1">
    <citation type="submission" date="2023-01" db="EMBL/GenBank/DDBJ databases">
        <title>Whole genome sequence of Paucibacter sp. S2-9 isolated from pond sediment.</title>
        <authorList>
            <person name="Jung J.Y."/>
        </authorList>
    </citation>
    <scope>NUCLEOTIDE SEQUENCE</scope>
    <source>
        <strain evidence="4">S2-9</strain>
    </source>
</reference>
<dbReference type="EC" id="2.3.1.109" evidence="4"/>
<dbReference type="PANTHER" id="PTHR30420:SF1">
    <property type="entry name" value="ARGININE N-SUCCINYLTRANSFERASE"/>
    <property type="match status" value="1"/>
</dbReference>
<dbReference type="KEGG" id="pais:PFX98_22450"/>
<dbReference type="InterPro" id="IPR016181">
    <property type="entry name" value="Acyl_CoA_acyltransferase"/>
</dbReference>
<dbReference type="PANTHER" id="PTHR30420">
    <property type="entry name" value="N-SUCCINYLARGININE DIHYDROLASE"/>
    <property type="match status" value="1"/>
</dbReference>